<protein>
    <submittedName>
        <fullName evidence="1">Uncharacterized protein</fullName>
    </submittedName>
</protein>
<keyword evidence="2" id="KW-1185">Reference proteome</keyword>
<evidence type="ECO:0000313" key="1">
    <source>
        <dbReference type="EMBL" id="KAF2820146.1"/>
    </source>
</evidence>
<reference evidence="1" key="1">
    <citation type="journal article" date="2020" name="Stud. Mycol.">
        <title>101 Dothideomycetes genomes: a test case for predicting lifestyles and emergence of pathogens.</title>
        <authorList>
            <person name="Haridas S."/>
            <person name="Albert R."/>
            <person name="Binder M."/>
            <person name="Bloem J."/>
            <person name="Labutti K."/>
            <person name="Salamov A."/>
            <person name="Andreopoulos B."/>
            <person name="Baker S."/>
            <person name="Barry K."/>
            <person name="Bills G."/>
            <person name="Bluhm B."/>
            <person name="Cannon C."/>
            <person name="Castanera R."/>
            <person name="Culley D."/>
            <person name="Daum C."/>
            <person name="Ezra D."/>
            <person name="Gonzalez J."/>
            <person name="Henrissat B."/>
            <person name="Kuo A."/>
            <person name="Liang C."/>
            <person name="Lipzen A."/>
            <person name="Lutzoni F."/>
            <person name="Magnuson J."/>
            <person name="Mondo S."/>
            <person name="Nolan M."/>
            <person name="Ohm R."/>
            <person name="Pangilinan J."/>
            <person name="Park H.-J."/>
            <person name="Ramirez L."/>
            <person name="Alfaro M."/>
            <person name="Sun H."/>
            <person name="Tritt A."/>
            <person name="Yoshinaga Y."/>
            <person name="Zwiers L.-H."/>
            <person name="Turgeon B."/>
            <person name="Goodwin S."/>
            <person name="Spatafora J."/>
            <person name="Crous P."/>
            <person name="Grigoriev I."/>
        </authorList>
    </citation>
    <scope>NUCLEOTIDE SEQUENCE</scope>
    <source>
        <strain evidence="1">CBS 113818</strain>
    </source>
</reference>
<dbReference type="AlphaFoldDB" id="A0A6A6ZGM6"/>
<evidence type="ECO:0000313" key="2">
    <source>
        <dbReference type="Proteomes" id="UP000799424"/>
    </source>
</evidence>
<gene>
    <name evidence="1" type="ORF">CC86DRAFT_412599</name>
</gene>
<sequence length="267" mass="30321">MATTKRLLGVFVPTNRAPPLAKDRNKDTILIVAAPPLSKERYAELDSGEEPDYDSMSGDELKTLMRERGIDIRERCVRAHWIKALKGVSLINDRNHDFKADPTCTSFLSLPPSVRNQIYDHALFDETHAKKMFKVSYRSSINRLLLFNREYNTALCEEVMLSVLDMLGATNKQMRSEVCCFFYVMANLHLTGEQETDAYTLLPRVLTKIGPEGRVSISILHPSFGDNWNLDFDVSGHVHKFHCFVPASAERTPPPQSIAVVPTRRLR</sequence>
<proteinExistence type="predicted"/>
<organism evidence="1 2">
    <name type="scientific">Ophiobolus disseminans</name>
    <dbReference type="NCBI Taxonomy" id="1469910"/>
    <lineage>
        <taxon>Eukaryota</taxon>
        <taxon>Fungi</taxon>
        <taxon>Dikarya</taxon>
        <taxon>Ascomycota</taxon>
        <taxon>Pezizomycotina</taxon>
        <taxon>Dothideomycetes</taxon>
        <taxon>Pleosporomycetidae</taxon>
        <taxon>Pleosporales</taxon>
        <taxon>Pleosporineae</taxon>
        <taxon>Phaeosphaeriaceae</taxon>
        <taxon>Ophiobolus</taxon>
    </lineage>
</organism>
<dbReference type="EMBL" id="MU006242">
    <property type="protein sequence ID" value="KAF2820146.1"/>
    <property type="molecule type" value="Genomic_DNA"/>
</dbReference>
<dbReference type="Proteomes" id="UP000799424">
    <property type="component" value="Unassembled WGS sequence"/>
</dbReference>
<dbReference type="OrthoDB" id="3798446at2759"/>
<name>A0A6A6ZGM6_9PLEO</name>
<accession>A0A6A6ZGM6</accession>